<keyword evidence="2" id="KW-1185">Reference proteome</keyword>
<dbReference type="Proteomes" id="UP000789375">
    <property type="component" value="Unassembled WGS sequence"/>
</dbReference>
<feature type="non-terminal residue" evidence="1">
    <location>
        <position position="1"/>
    </location>
</feature>
<evidence type="ECO:0000313" key="2">
    <source>
        <dbReference type="Proteomes" id="UP000789375"/>
    </source>
</evidence>
<evidence type="ECO:0000313" key="1">
    <source>
        <dbReference type="EMBL" id="CAG8700673.1"/>
    </source>
</evidence>
<proteinExistence type="predicted"/>
<organism evidence="1 2">
    <name type="scientific">Funneliformis mosseae</name>
    <name type="common">Endomycorrhizal fungus</name>
    <name type="synonym">Glomus mosseae</name>
    <dbReference type="NCBI Taxonomy" id="27381"/>
    <lineage>
        <taxon>Eukaryota</taxon>
        <taxon>Fungi</taxon>
        <taxon>Fungi incertae sedis</taxon>
        <taxon>Mucoromycota</taxon>
        <taxon>Glomeromycotina</taxon>
        <taxon>Glomeromycetes</taxon>
        <taxon>Glomerales</taxon>
        <taxon>Glomeraceae</taxon>
        <taxon>Funneliformis</taxon>
    </lineage>
</organism>
<dbReference type="AlphaFoldDB" id="A0A9N9HQN6"/>
<reference evidence="1" key="1">
    <citation type="submission" date="2021-06" db="EMBL/GenBank/DDBJ databases">
        <authorList>
            <person name="Kallberg Y."/>
            <person name="Tangrot J."/>
            <person name="Rosling A."/>
        </authorList>
    </citation>
    <scope>NUCLEOTIDE SEQUENCE</scope>
    <source>
        <strain evidence="1">87-6 pot B 2015</strain>
    </source>
</reference>
<accession>A0A9N9HQN6</accession>
<gene>
    <name evidence="1" type="ORF">FMOSSE_LOCUS13805</name>
</gene>
<sequence>AKISGALTLCRIGYLSRPPINATGFGGKEGGSMNMAYPSKIPFGNSNSDIGQAFSEKELRKYCSYRYFFAGYKYSKAC</sequence>
<protein>
    <submittedName>
        <fullName evidence="1">4990_t:CDS:1</fullName>
    </submittedName>
</protein>
<dbReference type="EMBL" id="CAJVPP010008897">
    <property type="protein sequence ID" value="CAG8700673.1"/>
    <property type="molecule type" value="Genomic_DNA"/>
</dbReference>
<name>A0A9N9HQN6_FUNMO</name>
<comment type="caution">
    <text evidence="1">The sequence shown here is derived from an EMBL/GenBank/DDBJ whole genome shotgun (WGS) entry which is preliminary data.</text>
</comment>